<dbReference type="InterPro" id="IPR036409">
    <property type="entry name" value="Aldolase_II/adducin_N_sf"/>
</dbReference>
<proteinExistence type="predicted"/>
<accession>A0A645DQE3</accession>
<evidence type="ECO:0000313" key="4">
    <source>
        <dbReference type="EMBL" id="MPM91485.1"/>
    </source>
</evidence>
<dbReference type="InterPro" id="IPR001303">
    <property type="entry name" value="Aldolase_II/adducin_N"/>
</dbReference>
<evidence type="ECO:0000256" key="2">
    <source>
        <dbReference type="ARBA" id="ARBA00023239"/>
    </source>
</evidence>
<organism evidence="4">
    <name type="scientific">bioreactor metagenome</name>
    <dbReference type="NCBI Taxonomy" id="1076179"/>
    <lineage>
        <taxon>unclassified sequences</taxon>
        <taxon>metagenomes</taxon>
        <taxon>ecological metagenomes</taxon>
    </lineage>
</organism>
<dbReference type="NCBIfam" id="NF005302">
    <property type="entry name" value="PRK06833.1"/>
    <property type="match status" value="1"/>
</dbReference>
<dbReference type="AlphaFoldDB" id="A0A645DQE3"/>
<dbReference type="SUPFAM" id="SSF53639">
    <property type="entry name" value="AraD/HMP-PK domain-like"/>
    <property type="match status" value="1"/>
</dbReference>
<protein>
    <submittedName>
        <fullName evidence="4">L-fuculose phosphate aldolase</fullName>
        <ecNumber evidence="4">4.1.2.17</ecNumber>
    </submittedName>
</protein>
<keyword evidence="1" id="KW-0479">Metal-binding</keyword>
<sequence length="171" mass="19316">MDYFSILPEDVVIMDLQANIVDGARKPSTEFEMHRIFYEKRPDISAVIHAHTEYATVLACMRWDLPAVHYLIALAGKDVRCAKYATFGTPEIARNALEAMQDRYACLLANHGLIAGGKDLANVFKKAEEIEYCCQIYCRAKALGDPVILSEEEMEKHLQLFKTYGNADIPK</sequence>
<feature type="domain" description="Class II aldolase/adducin N-terminal" evidence="3">
    <location>
        <begin position="1"/>
        <end position="138"/>
    </location>
</feature>
<dbReference type="Gene3D" id="3.40.225.10">
    <property type="entry name" value="Class II aldolase/adducin N-terminal domain"/>
    <property type="match status" value="1"/>
</dbReference>
<dbReference type="GO" id="GO:0046872">
    <property type="term" value="F:metal ion binding"/>
    <property type="evidence" value="ECO:0007669"/>
    <property type="project" value="UniProtKB-KW"/>
</dbReference>
<dbReference type="InterPro" id="IPR050197">
    <property type="entry name" value="Aldolase_class_II_sugar_metab"/>
</dbReference>
<keyword evidence="2 4" id="KW-0456">Lyase</keyword>
<gene>
    <name evidence="4" type="primary">fucA_18</name>
    <name evidence="4" type="ORF">SDC9_138616</name>
</gene>
<dbReference type="EC" id="4.1.2.17" evidence="4"/>
<dbReference type="GO" id="GO:0019323">
    <property type="term" value="P:pentose catabolic process"/>
    <property type="evidence" value="ECO:0007669"/>
    <property type="project" value="TreeGrafter"/>
</dbReference>
<dbReference type="Pfam" id="PF00596">
    <property type="entry name" value="Aldolase_II"/>
    <property type="match status" value="1"/>
</dbReference>
<comment type="caution">
    <text evidence="4">The sequence shown here is derived from an EMBL/GenBank/DDBJ whole genome shotgun (WGS) entry which is preliminary data.</text>
</comment>
<dbReference type="SMART" id="SM01007">
    <property type="entry name" value="Aldolase_II"/>
    <property type="match status" value="1"/>
</dbReference>
<dbReference type="PANTHER" id="PTHR22789">
    <property type="entry name" value="FUCULOSE PHOSPHATE ALDOLASE"/>
    <property type="match status" value="1"/>
</dbReference>
<dbReference type="GO" id="GO:0008738">
    <property type="term" value="F:L-fuculose-phosphate aldolase activity"/>
    <property type="evidence" value="ECO:0007669"/>
    <property type="project" value="UniProtKB-EC"/>
</dbReference>
<dbReference type="EMBL" id="VSSQ01038531">
    <property type="protein sequence ID" value="MPM91485.1"/>
    <property type="molecule type" value="Genomic_DNA"/>
</dbReference>
<dbReference type="PANTHER" id="PTHR22789:SF0">
    <property type="entry name" value="3-OXO-TETRONATE 4-PHOSPHATE DECARBOXYLASE-RELATED"/>
    <property type="match status" value="1"/>
</dbReference>
<evidence type="ECO:0000256" key="1">
    <source>
        <dbReference type="ARBA" id="ARBA00022723"/>
    </source>
</evidence>
<dbReference type="GO" id="GO:0005829">
    <property type="term" value="C:cytosol"/>
    <property type="evidence" value="ECO:0007669"/>
    <property type="project" value="TreeGrafter"/>
</dbReference>
<reference evidence="4" key="1">
    <citation type="submission" date="2019-08" db="EMBL/GenBank/DDBJ databases">
        <authorList>
            <person name="Kucharzyk K."/>
            <person name="Murdoch R.W."/>
            <person name="Higgins S."/>
            <person name="Loffler F."/>
        </authorList>
    </citation>
    <scope>NUCLEOTIDE SEQUENCE</scope>
</reference>
<name>A0A645DQE3_9ZZZZ</name>
<evidence type="ECO:0000259" key="3">
    <source>
        <dbReference type="SMART" id="SM01007"/>
    </source>
</evidence>